<comment type="caution">
    <text evidence="1">The sequence shown here is derived from an EMBL/GenBank/DDBJ whole genome shotgun (WGS) entry which is preliminary data.</text>
</comment>
<accession>A0A8J7Z3R6</accession>
<sequence>MTTPHSPSPFTNSANRAFTGEPHVWENLKRAIAGSSGFQRWQLEHTGDEQFQTLNLDALVHSYLKETLETLAY</sequence>
<gene>
    <name evidence="1" type="ORF">GS601_18260</name>
</gene>
<keyword evidence="2" id="KW-1185">Reference proteome</keyword>
<proteinExistence type="predicted"/>
<reference evidence="1" key="1">
    <citation type="submission" date="2019-12" db="EMBL/GenBank/DDBJ databases">
        <title>High-Quality draft genome sequences of three cyanobacteria isolated from the limestone walls of the Old Cathedral of Coimbra.</title>
        <authorList>
            <person name="Tiago I."/>
            <person name="Soares F."/>
            <person name="Portugal A."/>
        </authorList>
    </citation>
    <scope>NUCLEOTIDE SEQUENCE</scope>
    <source>
        <strain evidence="1">A</strain>
    </source>
</reference>
<dbReference type="RefSeq" id="WP_162424736.1">
    <property type="nucleotide sequence ID" value="NZ_WVIE01000026.1"/>
</dbReference>
<name>A0A8J7Z3R6_9CYAN</name>
<evidence type="ECO:0000313" key="2">
    <source>
        <dbReference type="Proteomes" id="UP000646053"/>
    </source>
</evidence>
<evidence type="ECO:0000313" key="1">
    <source>
        <dbReference type="EMBL" id="NDJ19209.1"/>
    </source>
</evidence>
<organism evidence="1 2">
    <name type="scientific">Myxacorys almedinensis A</name>
    <dbReference type="NCBI Taxonomy" id="2690445"/>
    <lineage>
        <taxon>Bacteria</taxon>
        <taxon>Bacillati</taxon>
        <taxon>Cyanobacteriota</taxon>
        <taxon>Cyanophyceae</taxon>
        <taxon>Leptolyngbyales</taxon>
        <taxon>Leptolyngbyaceae</taxon>
        <taxon>Myxacorys</taxon>
        <taxon>Myxacorys almedinensis</taxon>
    </lineage>
</organism>
<protein>
    <submittedName>
        <fullName evidence="1">Uncharacterized protein</fullName>
    </submittedName>
</protein>
<dbReference type="EMBL" id="WVIE01000026">
    <property type="protein sequence ID" value="NDJ19209.1"/>
    <property type="molecule type" value="Genomic_DNA"/>
</dbReference>
<dbReference type="AlphaFoldDB" id="A0A8J7Z3R6"/>
<dbReference type="Proteomes" id="UP000646053">
    <property type="component" value="Unassembled WGS sequence"/>
</dbReference>